<dbReference type="PRINTS" id="PR00722">
    <property type="entry name" value="CHYMOTRYPSIN"/>
</dbReference>
<protein>
    <submittedName>
        <fullName evidence="14">(diamondback moth) hypothetical protein</fullName>
    </submittedName>
</protein>
<dbReference type="Pfam" id="PF00089">
    <property type="entry name" value="Trypsin"/>
    <property type="match status" value="1"/>
</dbReference>
<dbReference type="FunFam" id="2.40.10.10:FF:000146">
    <property type="entry name" value="Serine protease 53"/>
    <property type="match status" value="1"/>
</dbReference>
<evidence type="ECO:0000256" key="4">
    <source>
        <dbReference type="ARBA" id="ARBA00022729"/>
    </source>
</evidence>
<dbReference type="InterPro" id="IPR051487">
    <property type="entry name" value="Ser/Thr_Proteases_Immune/Dev"/>
</dbReference>
<dbReference type="InterPro" id="IPR018114">
    <property type="entry name" value="TRYPSIN_HIS"/>
</dbReference>
<dbReference type="CDD" id="cd00190">
    <property type="entry name" value="Tryp_SPc"/>
    <property type="match status" value="1"/>
</dbReference>
<dbReference type="InterPro" id="IPR009003">
    <property type="entry name" value="Peptidase_S1_PA"/>
</dbReference>
<evidence type="ECO:0000256" key="10">
    <source>
        <dbReference type="RuleBase" id="RU363034"/>
    </source>
</evidence>
<dbReference type="GO" id="GO:0006508">
    <property type="term" value="P:proteolysis"/>
    <property type="evidence" value="ECO:0007669"/>
    <property type="project" value="UniProtKB-KW"/>
</dbReference>
<reference evidence="14" key="1">
    <citation type="submission" date="2020-11" db="EMBL/GenBank/DDBJ databases">
        <authorList>
            <person name="Whiteford S."/>
        </authorList>
    </citation>
    <scope>NUCLEOTIDE SEQUENCE</scope>
</reference>
<dbReference type="PROSITE" id="PS00134">
    <property type="entry name" value="TRYPSIN_HIS"/>
    <property type="match status" value="1"/>
</dbReference>
<organism evidence="14 15">
    <name type="scientific">Plutella xylostella</name>
    <name type="common">Diamondback moth</name>
    <name type="synonym">Plutella maculipennis</name>
    <dbReference type="NCBI Taxonomy" id="51655"/>
    <lineage>
        <taxon>Eukaryota</taxon>
        <taxon>Metazoa</taxon>
        <taxon>Ecdysozoa</taxon>
        <taxon>Arthropoda</taxon>
        <taxon>Hexapoda</taxon>
        <taxon>Insecta</taxon>
        <taxon>Pterygota</taxon>
        <taxon>Neoptera</taxon>
        <taxon>Endopterygota</taxon>
        <taxon>Lepidoptera</taxon>
        <taxon>Glossata</taxon>
        <taxon>Ditrysia</taxon>
        <taxon>Yponomeutoidea</taxon>
        <taxon>Plutellidae</taxon>
        <taxon>Plutella</taxon>
    </lineage>
</organism>
<accession>A0A8S4D7R9</accession>
<feature type="region of interest" description="Disordered" evidence="11">
    <location>
        <begin position="157"/>
        <end position="196"/>
    </location>
</feature>
<dbReference type="GO" id="GO:0005576">
    <property type="term" value="C:extracellular region"/>
    <property type="evidence" value="ECO:0007669"/>
    <property type="project" value="UniProtKB-SubCell"/>
</dbReference>
<feature type="domain" description="Peptidase S1" evidence="13">
    <location>
        <begin position="383"/>
        <end position="634"/>
    </location>
</feature>
<evidence type="ECO:0000256" key="6">
    <source>
        <dbReference type="ARBA" id="ARBA00022825"/>
    </source>
</evidence>
<dbReference type="PANTHER" id="PTHR24256">
    <property type="entry name" value="TRYPTASE-RELATED"/>
    <property type="match status" value="1"/>
</dbReference>
<dbReference type="AlphaFoldDB" id="A0A8S4D7R9"/>
<evidence type="ECO:0000313" key="15">
    <source>
        <dbReference type="Proteomes" id="UP000653454"/>
    </source>
</evidence>
<evidence type="ECO:0000256" key="11">
    <source>
        <dbReference type="SAM" id="MobiDB-lite"/>
    </source>
</evidence>
<dbReference type="SMART" id="SM00020">
    <property type="entry name" value="Tryp_SPc"/>
    <property type="match status" value="1"/>
</dbReference>
<keyword evidence="8" id="KW-1015">Disulfide bond</keyword>
<feature type="chain" id="PRO_5035857740" evidence="12">
    <location>
        <begin position="21"/>
        <end position="635"/>
    </location>
</feature>
<dbReference type="InterPro" id="IPR001314">
    <property type="entry name" value="Peptidase_S1A"/>
</dbReference>
<comment type="subcellular location">
    <subcellularLocation>
        <location evidence="1">Secreted</location>
    </subcellularLocation>
</comment>
<dbReference type="InterPro" id="IPR001254">
    <property type="entry name" value="Trypsin_dom"/>
</dbReference>
<keyword evidence="15" id="KW-1185">Reference proteome</keyword>
<dbReference type="InterPro" id="IPR033116">
    <property type="entry name" value="TRYPSIN_SER"/>
</dbReference>
<evidence type="ECO:0000256" key="5">
    <source>
        <dbReference type="ARBA" id="ARBA00022801"/>
    </source>
</evidence>
<keyword evidence="5 10" id="KW-0378">Hydrolase</keyword>
<name>A0A8S4D7R9_PLUXY</name>
<proteinExistence type="inferred from homology"/>
<keyword evidence="7" id="KW-0865">Zymogen</keyword>
<feature type="compositionally biased region" description="Low complexity" evidence="11">
    <location>
        <begin position="183"/>
        <end position="193"/>
    </location>
</feature>
<dbReference type="GO" id="GO:0004252">
    <property type="term" value="F:serine-type endopeptidase activity"/>
    <property type="evidence" value="ECO:0007669"/>
    <property type="project" value="InterPro"/>
</dbReference>
<comment type="caution">
    <text evidence="14">The sequence shown here is derived from an EMBL/GenBank/DDBJ whole genome shotgun (WGS) entry which is preliminary data.</text>
</comment>
<dbReference type="EMBL" id="CAJHNJ030000003">
    <property type="protein sequence ID" value="CAG9093709.1"/>
    <property type="molecule type" value="Genomic_DNA"/>
</dbReference>
<feature type="signal peptide" evidence="12">
    <location>
        <begin position="1"/>
        <end position="20"/>
    </location>
</feature>
<dbReference type="Proteomes" id="UP000653454">
    <property type="component" value="Unassembled WGS sequence"/>
</dbReference>
<evidence type="ECO:0000256" key="1">
    <source>
        <dbReference type="ARBA" id="ARBA00004613"/>
    </source>
</evidence>
<evidence type="ECO:0000256" key="3">
    <source>
        <dbReference type="ARBA" id="ARBA00022670"/>
    </source>
</evidence>
<keyword evidence="6 10" id="KW-0720">Serine protease</keyword>
<evidence type="ECO:0000256" key="12">
    <source>
        <dbReference type="SAM" id="SignalP"/>
    </source>
</evidence>
<evidence type="ECO:0000256" key="8">
    <source>
        <dbReference type="ARBA" id="ARBA00023157"/>
    </source>
</evidence>
<evidence type="ECO:0000256" key="2">
    <source>
        <dbReference type="ARBA" id="ARBA00022525"/>
    </source>
</evidence>
<evidence type="ECO:0000256" key="9">
    <source>
        <dbReference type="ARBA" id="ARBA00024195"/>
    </source>
</evidence>
<keyword evidence="2" id="KW-0964">Secreted</keyword>
<dbReference type="SUPFAM" id="SSF50494">
    <property type="entry name" value="Trypsin-like serine proteases"/>
    <property type="match status" value="1"/>
</dbReference>
<dbReference type="PROSITE" id="PS50240">
    <property type="entry name" value="TRYPSIN_DOM"/>
    <property type="match status" value="1"/>
</dbReference>
<sequence length="635" mass="70049">MKCVLKVCVLTVLLHEVVVADRPGKPCSRCVPAQKCDMVNLMSRSEQEEWSKKYYCDAPREANNAAVPFGFASVAKGDYVCCPWTNSNKPHPNREPSIDSGAIVFDNGPLQISGQIRNSNQMEINKRIQRQQIDTSGTIDSISSQITSRPLVQNINSTTKKPFTANRPGRDNPLGNDKRPTENGNMNNGNRPNYEFPTFGRDGRPIFNNQNSFDSQNGPQFSQQYQNQPAFYGNNEFGFTPPDPAGFDNTRAPNQQGRRRPTNVRSPGPPITDNPYFLPKNPNTAGNRRMGNPRVGNSFANGISGQCSALTSFPPDPNTGCCGRDPSDRITNPPAQPQGPAMLTPDIDSGSFFGGFMKHIFNFGDASRFKRADDLNITIDTRITGGKATELNQFPWLALLKTTFSYGFREAAFACGGSLISARYVLTAAHCVVEDGARVKDVEITLAEFDKRTFPTDCVATAEGRRCVENRVTHADTVLPHPQYDDSRLQNDIALLRLRATAPYTEFIRPICLAPIDVDSPEFSNIPLSVAGWGRDGEANSDVKQWTVVALVPQRECRRSYSQLTRRHLCAAGQSGQDTCKGDSGGPLMMLHEGRYYVSGIVSGKRADSPCGTSVPSLYTNVYQYLDWINSNIRN</sequence>
<dbReference type="Gene3D" id="2.40.10.10">
    <property type="entry name" value="Trypsin-like serine proteases"/>
    <property type="match status" value="1"/>
</dbReference>
<dbReference type="InterPro" id="IPR043504">
    <property type="entry name" value="Peptidase_S1_PA_chymotrypsin"/>
</dbReference>
<gene>
    <name evidence="14" type="ORF">PLXY2_LOCUS1076</name>
</gene>
<keyword evidence="4 12" id="KW-0732">Signal</keyword>
<evidence type="ECO:0000313" key="14">
    <source>
        <dbReference type="EMBL" id="CAG9093709.1"/>
    </source>
</evidence>
<comment type="similarity">
    <text evidence="9">Belongs to the peptidase S1 family. CLIP subfamily.</text>
</comment>
<feature type="region of interest" description="Disordered" evidence="11">
    <location>
        <begin position="237"/>
        <end position="277"/>
    </location>
</feature>
<evidence type="ECO:0000256" key="7">
    <source>
        <dbReference type="ARBA" id="ARBA00023145"/>
    </source>
</evidence>
<dbReference type="PROSITE" id="PS00135">
    <property type="entry name" value="TRYPSIN_SER"/>
    <property type="match status" value="1"/>
</dbReference>
<keyword evidence="3 10" id="KW-0645">Protease</keyword>
<evidence type="ECO:0000259" key="13">
    <source>
        <dbReference type="PROSITE" id="PS50240"/>
    </source>
</evidence>